<gene>
    <name evidence="1" type="ORF">C5E45_32860</name>
</gene>
<dbReference type="Proteomes" id="UP000239874">
    <property type="component" value="Unassembled WGS sequence"/>
</dbReference>
<dbReference type="RefSeq" id="WP_104380687.1">
    <property type="nucleotide sequence ID" value="NZ_PSZC01000039.1"/>
</dbReference>
<proteinExistence type="predicted"/>
<dbReference type="AlphaFoldDB" id="A0A2S6ACR9"/>
<protein>
    <submittedName>
        <fullName evidence="1">Uncharacterized protein</fullName>
    </submittedName>
</protein>
<reference evidence="1 2" key="1">
    <citation type="submission" date="2018-02" db="EMBL/GenBank/DDBJ databases">
        <title>8 Nocardia nova and 1 Nocardia cyriacigeorgica strain used for evolution to TMP-SMX.</title>
        <authorList>
            <person name="Mehta H."/>
            <person name="Weng J."/>
            <person name="Shamoo Y."/>
        </authorList>
    </citation>
    <scope>NUCLEOTIDE SEQUENCE [LARGE SCALE GENOMIC DNA]</scope>
    <source>
        <strain evidence="1 2">MDA3139</strain>
    </source>
</reference>
<dbReference type="EMBL" id="PSZC01000039">
    <property type="protein sequence ID" value="PPJ31883.1"/>
    <property type="molecule type" value="Genomic_DNA"/>
</dbReference>
<name>A0A2S6ACR9_9NOCA</name>
<accession>A0A2S6ACR9</accession>
<evidence type="ECO:0000313" key="1">
    <source>
        <dbReference type="EMBL" id="PPJ31883.1"/>
    </source>
</evidence>
<evidence type="ECO:0000313" key="2">
    <source>
        <dbReference type="Proteomes" id="UP000239874"/>
    </source>
</evidence>
<organism evidence="1 2">
    <name type="scientific">Nocardia nova</name>
    <dbReference type="NCBI Taxonomy" id="37330"/>
    <lineage>
        <taxon>Bacteria</taxon>
        <taxon>Bacillati</taxon>
        <taxon>Actinomycetota</taxon>
        <taxon>Actinomycetes</taxon>
        <taxon>Mycobacteriales</taxon>
        <taxon>Nocardiaceae</taxon>
        <taxon>Nocardia</taxon>
    </lineage>
</organism>
<sequence>MPDHKITIIDAEPYRVTDLAAEGLAMIDAAEWAADDRLRAHPWGLQQDCECGCGSSSAVTARLNPNAAQVADLAAWATNNLPALLAEIGALRNDLAAKNSDFEAACARLGDAENDRARLRRMVDHQRGRAADFKAALGREPDRAGKLAEIRVLATEWAEQATDYDEDTEQQIADGRAILAIVDRDATREN</sequence>
<comment type="caution">
    <text evidence="1">The sequence shown here is derived from an EMBL/GenBank/DDBJ whole genome shotgun (WGS) entry which is preliminary data.</text>
</comment>